<dbReference type="EMBL" id="CAJNOO010000931">
    <property type="protein sequence ID" value="CAF1064241.1"/>
    <property type="molecule type" value="Genomic_DNA"/>
</dbReference>
<dbReference type="Proteomes" id="UP000663882">
    <property type="component" value="Unassembled WGS sequence"/>
</dbReference>
<dbReference type="EMBL" id="CAJOAX010014168">
    <property type="protein sequence ID" value="CAF4140689.1"/>
    <property type="molecule type" value="Genomic_DNA"/>
</dbReference>
<dbReference type="Proteomes" id="UP000663823">
    <property type="component" value="Unassembled WGS sequence"/>
</dbReference>
<dbReference type="OrthoDB" id="10287887at2759"/>
<evidence type="ECO:0000313" key="1">
    <source>
        <dbReference type="EMBL" id="CAF1064241.1"/>
    </source>
</evidence>
<organism evidence="1 3">
    <name type="scientific">Rotaria sordida</name>
    <dbReference type="NCBI Taxonomy" id="392033"/>
    <lineage>
        <taxon>Eukaryota</taxon>
        <taxon>Metazoa</taxon>
        <taxon>Spiralia</taxon>
        <taxon>Gnathifera</taxon>
        <taxon>Rotifera</taxon>
        <taxon>Eurotatoria</taxon>
        <taxon>Bdelloidea</taxon>
        <taxon>Philodinida</taxon>
        <taxon>Philodinidae</taxon>
        <taxon>Rotaria</taxon>
    </lineage>
</organism>
<gene>
    <name evidence="2" type="ORF">OTI717_LOCUS35722</name>
    <name evidence="1" type="ORF">RFH988_LOCUS17423</name>
</gene>
<dbReference type="AlphaFoldDB" id="A0A814LDC4"/>
<protein>
    <submittedName>
        <fullName evidence="1">Uncharacterized protein</fullName>
    </submittedName>
</protein>
<accession>A0A814LDC4</accession>
<evidence type="ECO:0000313" key="3">
    <source>
        <dbReference type="Proteomes" id="UP000663882"/>
    </source>
</evidence>
<name>A0A814LDC4_9BILA</name>
<reference evidence="1" key="1">
    <citation type="submission" date="2021-02" db="EMBL/GenBank/DDBJ databases">
        <authorList>
            <person name="Nowell W R."/>
        </authorList>
    </citation>
    <scope>NUCLEOTIDE SEQUENCE</scope>
</reference>
<proteinExistence type="predicted"/>
<sequence length="351" mass="40404">MTNTSKIQSYCSNDGAILGCSYWNPSIFPLNSHRYLIAVRESTRQNCGDMIGTLITLARLFFKPAISNVVIGSFNPSELIIKSKKQVIVLVHQQLPDSFHYNPNAYHRGHEDPRWITDGNRLYLLTSSERHSRPRLFLTRVILIQHQIDNNMDGDLIKFDETIELWTLFDAPYAQKNWMHIPVSVNDKPKKHPHWLLFVYQISPALQLVWVDPETGSTVLYDSSLHTIPSMDNMRGSSMFISETNNTYLGLVHTSQPHPASRGGLILNIYHSYLIRLTREPISNTTSWKWTITHKTPPLAMPIARNERAHRIQFVTTITPHDSEFWISMGDMDCDSHILRIPKKSLLNLLH</sequence>
<comment type="caution">
    <text evidence="1">The sequence shown here is derived from an EMBL/GenBank/DDBJ whole genome shotgun (WGS) entry which is preliminary data.</text>
</comment>
<evidence type="ECO:0000313" key="2">
    <source>
        <dbReference type="EMBL" id="CAF4140689.1"/>
    </source>
</evidence>